<proteinExistence type="predicted"/>
<reference evidence="3 4" key="1">
    <citation type="journal article" date="2014" name="PLoS Genet.">
        <title>Phylogenetically driven sequencing of extremely halophilic archaea reveals strategies for static and dynamic osmo-response.</title>
        <authorList>
            <person name="Becker E.A."/>
            <person name="Seitzer P.M."/>
            <person name="Tritt A."/>
            <person name="Larsen D."/>
            <person name="Krusor M."/>
            <person name="Yao A.I."/>
            <person name="Wu D."/>
            <person name="Madern D."/>
            <person name="Eisen J.A."/>
            <person name="Darling A.E."/>
            <person name="Facciotti M.T."/>
        </authorList>
    </citation>
    <scope>NUCLEOTIDE SEQUENCE [LARGE SCALE GENOMIC DNA]</scope>
    <source>
        <strain evidence="3 4">JCM 13552</strain>
    </source>
</reference>
<comment type="caution">
    <text evidence="3">The sequence shown here is derived from an EMBL/GenBank/DDBJ whole genome shotgun (WGS) entry which is preliminary data.</text>
</comment>
<keyword evidence="2" id="KW-0472">Membrane</keyword>
<evidence type="ECO:0000313" key="3">
    <source>
        <dbReference type="EMBL" id="EMA56455.1"/>
    </source>
</evidence>
<feature type="region of interest" description="Disordered" evidence="1">
    <location>
        <begin position="1"/>
        <end position="31"/>
    </location>
</feature>
<feature type="compositionally biased region" description="Polar residues" evidence="1">
    <location>
        <begin position="22"/>
        <end position="31"/>
    </location>
</feature>
<gene>
    <name evidence="3" type="ORF">C451_01983</name>
</gene>
<dbReference type="PATRIC" id="fig|1227457.3.peg.351"/>
<dbReference type="Proteomes" id="UP000011680">
    <property type="component" value="Unassembled WGS sequence"/>
</dbReference>
<dbReference type="STRING" id="1227457.C451_01983"/>
<keyword evidence="2" id="KW-0812">Transmembrane</keyword>
<dbReference type="AlphaFoldDB" id="M0NIG2"/>
<feature type="compositionally biased region" description="Basic and acidic residues" evidence="1">
    <location>
        <begin position="8"/>
        <end position="21"/>
    </location>
</feature>
<accession>M0NIG2</accession>
<evidence type="ECO:0000313" key="4">
    <source>
        <dbReference type="Proteomes" id="UP000011680"/>
    </source>
</evidence>
<organism evidence="3 4">
    <name type="scientific">Halococcus thailandensis JCM 13552</name>
    <dbReference type="NCBI Taxonomy" id="1227457"/>
    <lineage>
        <taxon>Archaea</taxon>
        <taxon>Methanobacteriati</taxon>
        <taxon>Methanobacteriota</taxon>
        <taxon>Stenosarchaea group</taxon>
        <taxon>Halobacteria</taxon>
        <taxon>Halobacteriales</taxon>
        <taxon>Halococcaceae</taxon>
        <taxon>Halococcus</taxon>
    </lineage>
</organism>
<name>M0NIG2_9EURY</name>
<feature type="transmembrane region" description="Helical" evidence="2">
    <location>
        <begin position="73"/>
        <end position="95"/>
    </location>
</feature>
<feature type="transmembrane region" description="Helical" evidence="2">
    <location>
        <begin position="45"/>
        <end position="67"/>
    </location>
</feature>
<keyword evidence="2" id="KW-1133">Transmembrane helix</keyword>
<dbReference type="EMBL" id="AOMF01000037">
    <property type="protein sequence ID" value="EMA56455.1"/>
    <property type="molecule type" value="Genomic_DNA"/>
</dbReference>
<dbReference type="RefSeq" id="WP_007737061.1">
    <property type="nucleotide sequence ID" value="NZ_AOMF01000037.1"/>
</dbReference>
<sequence>MPDQSAPDGDRPPHESERATDSDSSSDQILNPETRRALREWGRRCYAVGVGALTAVFMLIPTTLTTVRPSGVLFHLAVTLVSSLSLPVVTVYVAARAYGLSHHEVVSVARHAAREGAAATATLGAHQRAEQPTEPIEPDATQFTDTNTDTDETQ</sequence>
<evidence type="ECO:0000256" key="2">
    <source>
        <dbReference type="SAM" id="Phobius"/>
    </source>
</evidence>
<evidence type="ECO:0000256" key="1">
    <source>
        <dbReference type="SAM" id="MobiDB-lite"/>
    </source>
</evidence>
<feature type="region of interest" description="Disordered" evidence="1">
    <location>
        <begin position="119"/>
        <end position="154"/>
    </location>
</feature>
<protein>
    <submittedName>
        <fullName evidence="3">Uncharacterized protein</fullName>
    </submittedName>
</protein>
<keyword evidence="4" id="KW-1185">Reference proteome</keyword>